<dbReference type="HOGENOM" id="CLU_2963764_0_0_1"/>
<dbReference type="Proteomes" id="UP000015104">
    <property type="component" value="Unassembled WGS sequence"/>
</dbReference>
<reference evidence="2" key="2">
    <citation type="submission" date="2015-06" db="UniProtKB">
        <authorList>
            <consortium name="EnsemblMetazoa"/>
        </authorList>
    </citation>
    <scope>IDENTIFICATION</scope>
</reference>
<accession>T1JQH5</accession>
<evidence type="ECO:0000256" key="1">
    <source>
        <dbReference type="SAM" id="MobiDB-lite"/>
    </source>
</evidence>
<organism evidence="2 3">
    <name type="scientific">Tetranychus urticae</name>
    <name type="common">Two-spotted spider mite</name>
    <dbReference type="NCBI Taxonomy" id="32264"/>
    <lineage>
        <taxon>Eukaryota</taxon>
        <taxon>Metazoa</taxon>
        <taxon>Ecdysozoa</taxon>
        <taxon>Arthropoda</taxon>
        <taxon>Chelicerata</taxon>
        <taxon>Arachnida</taxon>
        <taxon>Acari</taxon>
        <taxon>Acariformes</taxon>
        <taxon>Trombidiformes</taxon>
        <taxon>Prostigmata</taxon>
        <taxon>Eleutherengona</taxon>
        <taxon>Raphignathae</taxon>
        <taxon>Tetranychoidea</taxon>
        <taxon>Tetranychidae</taxon>
        <taxon>Tetranychus</taxon>
    </lineage>
</organism>
<proteinExistence type="predicted"/>
<keyword evidence="3" id="KW-1185">Reference proteome</keyword>
<feature type="region of interest" description="Disordered" evidence="1">
    <location>
        <begin position="35"/>
        <end position="59"/>
    </location>
</feature>
<sequence>MDQSSLISETVKNIISDAVDKIILAEEAGKSVISNGQDKCRTDENGLENKATMESVPAS</sequence>
<dbReference type="EnsemblMetazoa" id="tetur01g03230.1">
    <property type="protein sequence ID" value="tetur01g03230.1"/>
    <property type="gene ID" value="tetur01g03230"/>
</dbReference>
<dbReference type="EMBL" id="CAEY01000437">
    <property type="status" value="NOT_ANNOTATED_CDS"/>
    <property type="molecule type" value="Genomic_DNA"/>
</dbReference>
<evidence type="ECO:0000313" key="2">
    <source>
        <dbReference type="EnsemblMetazoa" id="tetur01g03230.1"/>
    </source>
</evidence>
<evidence type="ECO:0000313" key="3">
    <source>
        <dbReference type="Proteomes" id="UP000015104"/>
    </source>
</evidence>
<name>T1JQH5_TETUR</name>
<dbReference type="AlphaFoldDB" id="T1JQH5"/>
<reference evidence="3" key="1">
    <citation type="submission" date="2011-08" db="EMBL/GenBank/DDBJ databases">
        <authorList>
            <person name="Rombauts S."/>
        </authorList>
    </citation>
    <scope>NUCLEOTIDE SEQUENCE</scope>
    <source>
        <strain evidence="3">London</strain>
    </source>
</reference>
<protein>
    <submittedName>
        <fullName evidence="2">Uncharacterized protein</fullName>
    </submittedName>
</protein>